<keyword evidence="12" id="KW-1185">Reference proteome</keyword>
<feature type="transmembrane region" description="Helical" evidence="8">
    <location>
        <begin position="159"/>
        <end position="185"/>
    </location>
</feature>
<evidence type="ECO:0000256" key="2">
    <source>
        <dbReference type="ARBA" id="ARBA00008873"/>
    </source>
</evidence>
<keyword evidence="7 8" id="KW-0472">Membrane</keyword>
<feature type="transmembrane region" description="Helical" evidence="8">
    <location>
        <begin position="51"/>
        <end position="71"/>
    </location>
</feature>
<dbReference type="InterPro" id="IPR027469">
    <property type="entry name" value="Cation_efflux_TMD_sf"/>
</dbReference>
<feature type="domain" description="Cation efflux protein transmembrane" evidence="9">
    <location>
        <begin position="26"/>
        <end position="212"/>
    </location>
</feature>
<gene>
    <name evidence="11" type="ORF">ACE1CA_03150</name>
</gene>
<feature type="domain" description="Cation efflux protein cytoplasmic" evidence="10">
    <location>
        <begin position="228"/>
        <end position="293"/>
    </location>
</feature>
<feature type="transmembrane region" description="Helical" evidence="8">
    <location>
        <begin position="92"/>
        <end position="111"/>
    </location>
</feature>
<dbReference type="EMBL" id="JBHFNT010000035">
    <property type="protein sequence ID" value="MFB2833509.1"/>
    <property type="molecule type" value="Genomic_DNA"/>
</dbReference>
<evidence type="ECO:0000256" key="7">
    <source>
        <dbReference type="ARBA" id="ARBA00023136"/>
    </source>
</evidence>
<dbReference type="SUPFAM" id="SSF160240">
    <property type="entry name" value="Cation efflux protein cytoplasmic domain-like"/>
    <property type="match status" value="1"/>
</dbReference>
<protein>
    <submittedName>
        <fullName evidence="11">Cation diffusion facilitator family transporter</fullName>
    </submittedName>
</protein>
<comment type="subcellular location">
    <subcellularLocation>
        <location evidence="1">Membrane</location>
        <topology evidence="1">Multi-pass membrane protein</topology>
    </subcellularLocation>
</comment>
<dbReference type="PANTHER" id="PTHR11562:SF17">
    <property type="entry name" value="RE54080P-RELATED"/>
    <property type="match status" value="1"/>
</dbReference>
<evidence type="ECO:0000256" key="5">
    <source>
        <dbReference type="ARBA" id="ARBA00022989"/>
    </source>
</evidence>
<dbReference type="Pfam" id="PF01545">
    <property type="entry name" value="Cation_efflux"/>
    <property type="match status" value="1"/>
</dbReference>
<sequence length="309" mass="33469">MGQEHNHQHHHHGHAHGLTNYSRAFTIGLILNLSFVFIEAFYGFLAHSVALLADAGHNLSDVLGLVLAWIATILSQRKPSRRYTYGWRRSSILAALLNAIFLLIAVGAISWEAIGRFIHPVSVAGGIIIAVAAVGIVINTVTALMFLSGRKSDLNIRAAFLHMAADALVSVGVVLAGIIITVTGWLWLDPTMSLIISVVIIAGTWQLLKDSFNLAIDAVPAGIEPLAVLTYLRERPGVSQVHDLHIWAMSTTETALTAHLVMPAGHPGDAFLAQTCHEIHDHFGIEHTTLQIETGDPNHPCLLEPDHVI</sequence>
<evidence type="ECO:0000313" key="11">
    <source>
        <dbReference type="EMBL" id="MFB2833509.1"/>
    </source>
</evidence>
<dbReference type="SUPFAM" id="SSF161111">
    <property type="entry name" value="Cation efflux protein transmembrane domain-like"/>
    <property type="match status" value="1"/>
</dbReference>
<dbReference type="InterPro" id="IPR036837">
    <property type="entry name" value="Cation_efflux_CTD_sf"/>
</dbReference>
<dbReference type="InterPro" id="IPR050681">
    <property type="entry name" value="CDF/SLC30A"/>
</dbReference>
<dbReference type="PANTHER" id="PTHR11562">
    <property type="entry name" value="CATION EFFLUX PROTEIN/ ZINC TRANSPORTER"/>
    <property type="match status" value="1"/>
</dbReference>
<comment type="caution">
    <text evidence="11">The sequence shown here is derived from an EMBL/GenBank/DDBJ whole genome shotgun (WGS) entry which is preliminary data.</text>
</comment>
<dbReference type="Proteomes" id="UP001576780">
    <property type="component" value="Unassembled WGS sequence"/>
</dbReference>
<feature type="transmembrane region" description="Helical" evidence="8">
    <location>
        <begin position="123"/>
        <end position="147"/>
    </location>
</feature>
<keyword evidence="3" id="KW-0813">Transport</keyword>
<proteinExistence type="inferred from homology"/>
<feature type="transmembrane region" description="Helical" evidence="8">
    <location>
        <begin position="191"/>
        <end position="208"/>
    </location>
</feature>
<name>A0ABV4WEL1_9CYAN</name>
<evidence type="ECO:0000256" key="3">
    <source>
        <dbReference type="ARBA" id="ARBA00022448"/>
    </source>
</evidence>
<dbReference type="InterPro" id="IPR058533">
    <property type="entry name" value="Cation_efflux_TM"/>
</dbReference>
<dbReference type="InterPro" id="IPR027470">
    <property type="entry name" value="Cation_efflux_CTD"/>
</dbReference>
<evidence type="ECO:0000259" key="10">
    <source>
        <dbReference type="Pfam" id="PF16916"/>
    </source>
</evidence>
<feature type="transmembrane region" description="Helical" evidence="8">
    <location>
        <begin position="21"/>
        <end position="45"/>
    </location>
</feature>
<keyword evidence="4 8" id="KW-0812">Transmembrane</keyword>
<reference evidence="11 12" key="1">
    <citation type="submission" date="2024-09" db="EMBL/GenBank/DDBJ databases">
        <title>Floridaenema gen nov. (Aerosakkonemataceae, Aerosakkonematales ord. nov., Cyanobacteria) from benthic tropical and subtropical fresh waters, with the description of four new species.</title>
        <authorList>
            <person name="Moretto J.A."/>
            <person name="Berthold D.E."/>
            <person name="Lefler F.W."/>
            <person name="Huang I.-S."/>
            <person name="Laughinghouse H. IV."/>
        </authorList>
    </citation>
    <scope>NUCLEOTIDE SEQUENCE [LARGE SCALE GENOMIC DNA]</scope>
    <source>
        <strain evidence="11 12">BLCC-F167</strain>
    </source>
</reference>
<dbReference type="Gene3D" id="1.20.1510.10">
    <property type="entry name" value="Cation efflux protein transmembrane domain"/>
    <property type="match status" value="1"/>
</dbReference>
<dbReference type="RefSeq" id="WP_413275962.1">
    <property type="nucleotide sequence ID" value="NZ_JBHFNT010000035.1"/>
</dbReference>
<keyword evidence="6" id="KW-0406">Ion transport</keyword>
<keyword evidence="5 8" id="KW-1133">Transmembrane helix</keyword>
<evidence type="ECO:0000256" key="1">
    <source>
        <dbReference type="ARBA" id="ARBA00004141"/>
    </source>
</evidence>
<dbReference type="Pfam" id="PF16916">
    <property type="entry name" value="ZT_dimer"/>
    <property type="match status" value="1"/>
</dbReference>
<comment type="similarity">
    <text evidence="2">Belongs to the cation diffusion facilitator (CDF) transporter (TC 2.A.4) family. SLC30A subfamily.</text>
</comment>
<evidence type="ECO:0000313" key="12">
    <source>
        <dbReference type="Proteomes" id="UP001576780"/>
    </source>
</evidence>
<evidence type="ECO:0000256" key="4">
    <source>
        <dbReference type="ARBA" id="ARBA00022692"/>
    </source>
</evidence>
<accession>A0ABV4WEL1</accession>
<dbReference type="NCBIfam" id="TIGR01297">
    <property type="entry name" value="CDF"/>
    <property type="match status" value="1"/>
</dbReference>
<dbReference type="InterPro" id="IPR002524">
    <property type="entry name" value="Cation_efflux"/>
</dbReference>
<organism evidence="11 12">
    <name type="scientific">Floridaenema evergladense BLCC-F167</name>
    <dbReference type="NCBI Taxonomy" id="3153639"/>
    <lineage>
        <taxon>Bacteria</taxon>
        <taxon>Bacillati</taxon>
        <taxon>Cyanobacteriota</taxon>
        <taxon>Cyanophyceae</taxon>
        <taxon>Oscillatoriophycideae</taxon>
        <taxon>Aerosakkonematales</taxon>
        <taxon>Aerosakkonemataceae</taxon>
        <taxon>Floridanema</taxon>
        <taxon>Floridanema evergladense</taxon>
    </lineage>
</organism>
<evidence type="ECO:0000256" key="8">
    <source>
        <dbReference type="SAM" id="Phobius"/>
    </source>
</evidence>
<evidence type="ECO:0000259" key="9">
    <source>
        <dbReference type="Pfam" id="PF01545"/>
    </source>
</evidence>
<evidence type="ECO:0000256" key="6">
    <source>
        <dbReference type="ARBA" id="ARBA00023065"/>
    </source>
</evidence>